<accession>A0ABN3Y270</accession>
<gene>
    <name evidence="2" type="ORF">GCM10017559_41550</name>
</gene>
<dbReference type="EMBL" id="BAAAWD010000010">
    <property type="protein sequence ID" value="GAA3013972.1"/>
    <property type="molecule type" value="Genomic_DNA"/>
</dbReference>
<feature type="region of interest" description="Disordered" evidence="1">
    <location>
        <begin position="27"/>
        <end position="77"/>
    </location>
</feature>
<evidence type="ECO:0000313" key="3">
    <source>
        <dbReference type="Proteomes" id="UP001499930"/>
    </source>
</evidence>
<feature type="compositionally biased region" description="Low complexity" evidence="1">
    <location>
        <begin position="51"/>
        <end position="77"/>
    </location>
</feature>
<sequence length="77" mass="7553">MDTDASRVPPTARMTAPCAVRAVRAVFPRSRPGAGLSSDGARSRPGSGRWPARTAAVPAVTNAPAGAAARPGGSAAG</sequence>
<evidence type="ECO:0000256" key="1">
    <source>
        <dbReference type="SAM" id="MobiDB-lite"/>
    </source>
</evidence>
<reference evidence="2 3" key="1">
    <citation type="journal article" date="2019" name="Int. J. Syst. Evol. Microbiol.">
        <title>The Global Catalogue of Microorganisms (GCM) 10K type strain sequencing project: providing services to taxonomists for standard genome sequencing and annotation.</title>
        <authorList>
            <consortium name="The Broad Institute Genomics Platform"/>
            <consortium name="The Broad Institute Genome Sequencing Center for Infectious Disease"/>
            <person name="Wu L."/>
            <person name="Ma J."/>
        </authorList>
    </citation>
    <scope>NUCLEOTIDE SEQUENCE [LARGE SCALE GENOMIC DNA]</scope>
    <source>
        <strain evidence="2 3">JCM 3106</strain>
    </source>
</reference>
<proteinExistence type="predicted"/>
<comment type="caution">
    <text evidence="2">The sequence shown here is derived from an EMBL/GenBank/DDBJ whole genome shotgun (WGS) entry which is preliminary data.</text>
</comment>
<keyword evidence="3" id="KW-1185">Reference proteome</keyword>
<name>A0ABN3Y270_9ACTN</name>
<organism evidence="2 3">
    <name type="scientific">Streptosporangium longisporum</name>
    <dbReference type="NCBI Taxonomy" id="46187"/>
    <lineage>
        <taxon>Bacteria</taxon>
        <taxon>Bacillati</taxon>
        <taxon>Actinomycetota</taxon>
        <taxon>Actinomycetes</taxon>
        <taxon>Streptosporangiales</taxon>
        <taxon>Streptosporangiaceae</taxon>
        <taxon>Streptosporangium</taxon>
    </lineage>
</organism>
<evidence type="ECO:0000313" key="2">
    <source>
        <dbReference type="EMBL" id="GAA3013972.1"/>
    </source>
</evidence>
<protein>
    <submittedName>
        <fullName evidence="2">Uncharacterized protein</fullName>
    </submittedName>
</protein>
<dbReference type="Proteomes" id="UP001499930">
    <property type="component" value="Unassembled WGS sequence"/>
</dbReference>